<dbReference type="InterPro" id="IPR015424">
    <property type="entry name" value="PyrdxlP-dep_Trfase"/>
</dbReference>
<dbReference type="InterPro" id="IPR000653">
    <property type="entry name" value="DegT/StrS_aminotransferase"/>
</dbReference>
<dbReference type="GO" id="GO:0030170">
    <property type="term" value="F:pyridoxal phosphate binding"/>
    <property type="evidence" value="ECO:0007669"/>
    <property type="project" value="TreeGrafter"/>
</dbReference>
<dbReference type="SUPFAM" id="SSF53383">
    <property type="entry name" value="PLP-dependent transferases"/>
    <property type="match status" value="1"/>
</dbReference>
<dbReference type="InterPro" id="IPR015421">
    <property type="entry name" value="PyrdxlP-dep_Trfase_major"/>
</dbReference>
<dbReference type="GO" id="GO:0000271">
    <property type="term" value="P:polysaccharide biosynthetic process"/>
    <property type="evidence" value="ECO:0007669"/>
    <property type="project" value="TreeGrafter"/>
</dbReference>
<dbReference type="Gene3D" id="3.40.640.10">
    <property type="entry name" value="Type I PLP-dependent aspartate aminotransferase-like (Major domain)"/>
    <property type="match status" value="1"/>
</dbReference>
<sequence length="288" mass="31083">MSIIPFVDLAAQQRLLGDRIQNAISKVLDHGSYIMGPEVFVLEEQLSVRVQRRHCVTCASGTDALQMALMALGVRPGDRVVVPDFTFVATAEAVRLVGAEPVFADIDPMTYNLDPDSAESAWELSGPRPVGLIAVDLFGNPARSSELERLAHRHGAWLIVDGAQSFGAMRDGRSGIAHGVIATTSFYPSKPLGAYGDGGAVFCDDDRLASDLRSIGNHGADAVPDFHDRIGLTGRLDTIQAAVLLAKLEVFDDEIEKRRQVATRYSDAFRGLVSPPATEARVESVWAQ</sequence>
<name>A0A382SIF7_9ZZZZ</name>
<reference evidence="1" key="1">
    <citation type="submission" date="2018-05" db="EMBL/GenBank/DDBJ databases">
        <authorList>
            <person name="Lanie J.A."/>
            <person name="Ng W.-L."/>
            <person name="Kazmierczak K.M."/>
            <person name="Andrzejewski T.M."/>
            <person name="Davidsen T.M."/>
            <person name="Wayne K.J."/>
            <person name="Tettelin H."/>
            <person name="Glass J.I."/>
            <person name="Rusch D."/>
            <person name="Podicherti R."/>
            <person name="Tsui H.-C.T."/>
            <person name="Winkler M.E."/>
        </authorList>
    </citation>
    <scope>NUCLEOTIDE SEQUENCE</scope>
</reference>
<proteinExistence type="predicted"/>
<evidence type="ECO:0000313" key="1">
    <source>
        <dbReference type="EMBL" id="SVD09342.1"/>
    </source>
</evidence>
<dbReference type="AlphaFoldDB" id="A0A382SIF7"/>
<organism evidence="1">
    <name type="scientific">marine metagenome</name>
    <dbReference type="NCBI Taxonomy" id="408172"/>
    <lineage>
        <taxon>unclassified sequences</taxon>
        <taxon>metagenomes</taxon>
        <taxon>ecological metagenomes</taxon>
    </lineage>
</organism>
<dbReference type="PANTHER" id="PTHR30244:SF42">
    <property type="entry name" value="UDP-2-ACETAMIDO-2-DEOXY-3-OXO-D-GLUCURONATE AMINOTRANSFERASE"/>
    <property type="match status" value="1"/>
</dbReference>
<dbReference type="PANTHER" id="PTHR30244">
    <property type="entry name" value="TRANSAMINASE"/>
    <property type="match status" value="1"/>
</dbReference>
<dbReference type="Pfam" id="PF01041">
    <property type="entry name" value="DegT_DnrJ_EryC1"/>
    <property type="match status" value="1"/>
</dbReference>
<dbReference type="GO" id="GO:0008483">
    <property type="term" value="F:transaminase activity"/>
    <property type="evidence" value="ECO:0007669"/>
    <property type="project" value="TreeGrafter"/>
</dbReference>
<gene>
    <name evidence="1" type="ORF">METZ01_LOCUS362196</name>
</gene>
<dbReference type="EMBL" id="UINC01129146">
    <property type="protein sequence ID" value="SVD09342.1"/>
    <property type="molecule type" value="Genomic_DNA"/>
</dbReference>
<dbReference type="CDD" id="cd00616">
    <property type="entry name" value="AHBA_syn"/>
    <property type="match status" value="1"/>
</dbReference>
<accession>A0A382SIF7</accession>
<feature type="non-terminal residue" evidence="1">
    <location>
        <position position="288"/>
    </location>
</feature>
<evidence type="ECO:0008006" key="2">
    <source>
        <dbReference type="Google" id="ProtNLM"/>
    </source>
</evidence>
<protein>
    <recommendedName>
        <fullName evidence="2">Aminotransferase class I/classII domain-containing protein</fullName>
    </recommendedName>
</protein>